<comment type="caution">
    <text evidence="2">The sequence shown here is derived from an EMBL/GenBank/DDBJ whole genome shotgun (WGS) entry which is preliminary data.</text>
</comment>
<evidence type="ECO:0000256" key="1">
    <source>
        <dbReference type="SAM" id="MobiDB-lite"/>
    </source>
</evidence>
<organism evidence="2 3">
    <name type="scientific">Hoylesella buccalis DNF00853</name>
    <dbReference type="NCBI Taxonomy" id="1401074"/>
    <lineage>
        <taxon>Bacteria</taxon>
        <taxon>Pseudomonadati</taxon>
        <taxon>Bacteroidota</taxon>
        <taxon>Bacteroidia</taxon>
        <taxon>Bacteroidales</taxon>
        <taxon>Prevotellaceae</taxon>
        <taxon>Hoylesella</taxon>
    </lineage>
</organism>
<protein>
    <submittedName>
        <fullName evidence="2">Uncharacterized protein</fullName>
    </submittedName>
</protein>
<dbReference type="AlphaFoldDB" id="A0A096AVX9"/>
<evidence type="ECO:0000313" key="3">
    <source>
        <dbReference type="Proteomes" id="UP000029556"/>
    </source>
</evidence>
<sequence length="73" mass="8450">MDTMRKSHGTHGNGDTPLMPFLTMKEDEQRVVYDRLIKSVKNTRGGVTKDVNKYMAYNILSRSFLKEKEVVSR</sequence>
<dbReference type="Proteomes" id="UP000029556">
    <property type="component" value="Unassembled WGS sequence"/>
</dbReference>
<reference evidence="2 3" key="1">
    <citation type="submission" date="2014-07" db="EMBL/GenBank/DDBJ databases">
        <authorList>
            <person name="McCorrison J."/>
            <person name="Sanka R."/>
            <person name="Torralba M."/>
            <person name="Gillis M."/>
            <person name="Haft D.H."/>
            <person name="Methe B."/>
            <person name="Sutton G."/>
            <person name="Nelson K.E."/>
        </authorList>
    </citation>
    <scope>NUCLEOTIDE SEQUENCE [LARGE SCALE GENOMIC DNA]</scope>
    <source>
        <strain evidence="2 3">DNF00853</strain>
    </source>
</reference>
<accession>A0A096AVX9</accession>
<gene>
    <name evidence="2" type="ORF">HMPREF2137_06210</name>
</gene>
<proteinExistence type="predicted"/>
<feature type="region of interest" description="Disordered" evidence="1">
    <location>
        <begin position="1"/>
        <end position="21"/>
    </location>
</feature>
<dbReference type="EMBL" id="JRNN01000064">
    <property type="protein sequence ID" value="KGF34757.1"/>
    <property type="molecule type" value="Genomic_DNA"/>
</dbReference>
<evidence type="ECO:0000313" key="2">
    <source>
        <dbReference type="EMBL" id="KGF34757.1"/>
    </source>
</evidence>
<name>A0A096AVX9_9BACT</name>